<dbReference type="InterPro" id="IPR052574">
    <property type="entry name" value="CDIRP"/>
</dbReference>
<dbReference type="PANTHER" id="PTHR47566:SF1">
    <property type="entry name" value="PROTEIN NUD1"/>
    <property type="match status" value="1"/>
</dbReference>
<comment type="caution">
    <text evidence="3">The sequence shown here is derived from an EMBL/GenBank/DDBJ whole genome shotgun (WGS) entry which is preliminary data.</text>
</comment>
<dbReference type="SUPFAM" id="SSF52058">
    <property type="entry name" value="L domain-like"/>
    <property type="match status" value="1"/>
</dbReference>
<reference evidence="3 4" key="1">
    <citation type="submission" date="2022-06" db="EMBL/GenBank/DDBJ databases">
        <title>A taxonomic note on the genus Prevotella: Description of four novel genera and emended description of the genera Hallella and Xylanibacter.</title>
        <authorList>
            <person name="Hitch T.C.A."/>
        </authorList>
    </citation>
    <scope>NUCLEOTIDE SEQUENCE [LARGE SCALE GENOMIC DNA]</scope>
    <source>
        <strain evidence="3 4">DSM 100619</strain>
    </source>
</reference>
<dbReference type="RefSeq" id="WP_252760649.1">
    <property type="nucleotide sequence ID" value="NZ_JAMXLY010000015.1"/>
</dbReference>
<dbReference type="PROSITE" id="PS51257">
    <property type="entry name" value="PROKAR_LIPOPROTEIN"/>
    <property type="match status" value="1"/>
</dbReference>
<keyword evidence="4" id="KW-1185">Reference proteome</keyword>
<name>A0ABT1BY27_9BACT</name>
<keyword evidence="1" id="KW-0433">Leucine-rich repeat</keyword>
<evidence type="ECO:0000256" key="2">
    <source>
        <dbReference type="ARBA" id="ARBA00022737"/>
    </source>
</evidence>
<dbReference type="EMBL" id="JAMXLY010000015">
    <property type="protein sequence ID" value="MCO6025288.1"/>
    <property type="molecule type" value="Genomic_DNA"/>
</dbReference>
<evidence type="ECO:0000256" key="1">
    <source>
        <dbReference type="ARBA" id="ARBA00022614"/>
    </source>
</evidence>
<organism evidence="3 4">
    <name type="scientific">Segatella cerevisiae</name>
    <dbReference type="NCBI Taxonomy" id="2053716"/>
    <lineage>
        <taxon>Bacteria</taxon>
        <taxon>Pseudomonadati</taxon>
        <taxon>Bacteroidota</taxon>
        <taxon>Bacteroidia</taxon>
        <taxon>Bacteroidales</taxon>
        <taxon>Prevotellaceae</taxon>
        <taxon>Segatella</taxon>
    </lineage>
</organism>
<accession>A0ABT1BY27</accession>
<dbReference type="InterPro" id="IPR032675">
    <property type="entry name" value="LRR_dom_sf"/>
</dbReference>
<dbReference type="Proteomes" id="UP001204015">
    <property type="component" value="Unassembled WGS sequence"/>
</dbReference>
<gene>
    <name evidence="3" type="ORF">NG821_05445</name>
</gene>
<dbReference type="PANTHER" id="PTHR47566">
    <property type="match status" value="1"/>
</dbReference>
<dbReference type="Gene3D" id="3.80.10.10">
    <property type="entry name" value="Ribonuclease Inhibitor"/>
    <property type="match status" value="1"/>
</dbReference>
<proteinExistence type="predicted"/>
<keyword evidence="2" id="KW-0677">Repeat</keyword>
<evidence type="ECO:0000313" key="4">
    <source>
        <dbReference type="Proteomes" id="UP001204015"/>
    </source>
</evidence>
<protein>
    <submittedName>
        <fullName evidence="3">Uncharacterized protein</fullName>
    </submittedName>
</protein>
<evidence type="ECO:0000313" key="3">
    <source>
        <dbReference type="EMBL" id="MCO6025288.1"/>
    </source>
</evidence>
<sequence length="286" mass="31541">MRHQYIYLCFGLLLFFTGCSEDNAYEASSSTTAADSTGVTTLMTSRNDGKISLAIDAESASRSGVWIDLNGDGIRAKDASEDVKTFEDYVDYTLPEGLKKITIHGNMTYLGCTADSLTAIDVSADPYLKILNCPQNKLTGIDVSKNSLLEKLDCSENRISTLDLSANTALLSLWCYNNKLNDLDISRLTNLASLDCSGNQLTALDVTKNLLLERLLCYNNRITALDLSKNPQLNRLWIFGNSFTENECAKIVVVLKNVVKGSLWMPEGKMDETLKSSLSTKGWILQ</sequence>